<sequence>MRRENLILKKTSKTRSSRGKAPIRMTNEKHPPRRINGTPPRRGIVEFIPPLRGDLRGVCLFLFLFILFSPILVFSGETLIPNVGTR</sequence>
<feature type="transmembrane region" description="Helical" evidence="2">
    <location>
        <begin position="58"/>
        <end position="76"/>
    </location>
</feature>
<dbReference type="AlphaFoldDB" id="A0A7T1AKP6"/>
<organism evidence="3 4">
    <name type="scientific">Atribacter laminatus</name>
    <dbReference type="NCBI Taxonomy" id="2847778"/>
    <lineage>
        <taxon>Bacteria</taxon>
        <taxon>Pseudomonadati</taxon>
        <taxon>Atribacterota</taxon>
        <taxon>Atribacteria</taxon>
        <taxon>Atribacterales</taxon>
        <taxon>Atribacteraceae</taxon>
        <taxon>Atribacter</taxon>
    </lineage>
</organism>
<feature type="region of interest" description="Disordered" evidence="1">
    <location>
        <begin position="1"/>
        <end position="41"/>
    </location>
</feature>
<keyword evidence="4" id="KW-1185">Reference proteome</keyword>
<proteinExistence type="predicted"/>
<evidence type="ECO:0000313" key="3">
    <source>
        <dbReference type="EMBL" id="QPM67700.1"/>
    </source>
</evidence>
<dbReference type="EMBL" id="CP065383">
    <property type="protein sequence ID" value="QPM67700.1"/>
    <property type="molecule type" value="Genomic_DNA"/>
</dbReference>
<evidence type="ECO:0000256" key="2">
    <source>
        <dbReference type="SAM" id="Phobius"/>
    </source>
</evidence>
<keyword evidence="2" id="KW-0812">Transmembrane</keyword>
<protein>
    <submittedName>
        <fullName evidence="3">Uncharacterized protein</fullName>
    </submittedName>
</protein>
<dbReference type="Proteomes" id="UP000594463">
    <property type="component" value="Chromosome"/>
</dbReference>
<keyword evidence="2" id="KW-1133">Transmembrane helix</keyword>
<accession>A0A7T1AKP6</accession>
<name>A0A7T1AKP6_ATRLM</name>
<evidence type="ECO:0000256" key="1">
    <source>
        <dbReference type="SAM" id="MobiDB-lite"/>
    </source>
</evidence>
<reference evidence="3 4" key="1">
    <citation type="journal article" date="2021" name="Nat. Commun.">
        <title>Isolation of a member of the candidate phylum Atribacteria reveals a unique cell membrane structure.</title>
        <authorList>
            <person name="Taiki K."/>
            <person name="Nobu M.K."/>
            <person name="Kusada H."/>
            <person name="Meng X.-Y."/>
            <person name="Hosoki N."/>
            <person name="Uematsu K."/>
            <person name="Yoshioka H."/>
            <person name="Kamagata Y."/>
            <person name="Tamaki H."/>
        </authorList>
    </citation>
    <scope>NUCLEOTIDE SEQUENCE [LARGE SCALE GENOMIC DNA]</scope>
    <source>
        <strain evidence="3 4">RT761</strain>
    </source>
</reference>
<keyword evidence="2" id="KW-0472">Membrane</keyword>
<gene>
    <name evidence="3" type="ORF">RT761_00912</name>
</gene>
<dbReference type="KEGG" id="alam:RT761_00912"/>
<evidence type="ECO:0000313" key="4">
    <source>
        <dbReference type="Proteomes" id="UP000594463"/>
    </source>
</evidence>